<dbReference type="Gene3D" id="2.30.30.90">
    <property type="match status" value="1"/>
</dbReference>
<gene>
    <name evidence="3" type="ORF">HF838_10970</name>
</gene>
<dbReference type="PANTHER" id="PTHR42954">
    <property type="entry name" value="FE(2+) TRANSPORT PROTEIN A"/>
    <property type="match status" value="1"/>
</dbReference>
<dbReference type="RefSeq" id="WP_021620903.1">
    <property type="nucleotide sequence ID" value="NZ_CABKST010000106.1"/>
</dbReference>
<dbReference type="SUPFAM" id="SSF50037">
    <property type="entry name" value="C-terminal domain of transcriptional repressors"/>
    <property type="match status" value="1"/>
</dbReference>
<dbReference type="EMBL" id="JABAGO010000018">
    <property type="protein sequence ID" value="NME98781.1"/>
    <property type="molecule type" value="Genomic_DNA"/>
</dbReference>
<dbReference type="GeneID" id="92838689"/>
<evidence type="ECO:0000313" key="3">
    <source>
        <dbReference type="EMBL" id="NME98781.1"/>
    </source>
</evidence>
<keyword evidence="1" id="KW-0408">Iron</keyword>
<dbReference type="InterPro" id="IPR008988">
    <property type="entry name" value="Transcriptional_repressor_C"/>
</dbReference>
<organism evidence="3 4">
    <name type="scientific">Aneurinibacillus aneurinilyticus</name>
    <name type="common">Bacillus aneurinolyticus</name>
    <dbReference type="NCBI Taxonomy" id="1391"/>
    <lineage>
        <taxon>Bacteria</taxon>
        <taxon>Bacillati</taxon>
        <taxon>Bacillota</taxon>
        <taxon>Bacilli</taxon>
        <taxon>Bacillales</taxon>
        <taxon>Paenibacillaceae</taxon>
        <taxon>Aneurinibacillus group</taxon>
        <taxon>Aneurinibacillus</taxon>
    </lineage>
</organism>
<dbReference type="OrthoDB" id="9811076at2"/>
<dbReference type="InterPro" id="IPR038157">
    <property type="entry name" value="FeoA_core_dom"/>
</dbReference>
<feature type="domain" description="Ferrous iron transporter FeoA-like" evidence="2">
    <location>
        <begin position="9"/>
        <end position="81"/>
    </location>
</feature>
<sequence>MAKKVQNAVPLSELVPGSKARVLTLSAEGMVRRRLLDLGVVPQTIIECVRRSPIGDPTAYRIRGTTIGLRKDDAKQIMVEPIIE</sequence>
<dbReference type="SMART" id="SM00899">
    <property type="entry name" value="FeoA"/>
    <property type="match status" value="1"/>
</dbReference>
<dbReference type="Proteomes" id="UP000561326">
    <property type="component" value="Unassembled WGS sequence"/>
</dbReference>
<dbReference type="Pfam" id="PF04023">
    <property type="entry name" value="FeoA"/>
    <property type="match status" value="1"/>
</dbReference>
<dbReference type="GO" id="GO:0046914">
    <property type="term" value="F:transition metal ion binding"/>
    <property type="evidence" value="ECO:0007669"/>
    <property type="project" value="InterPro"/>
</dbReference>
<dbReference type="InterPro" id="IPR007167">
    <property type="entry name" value="Fe-transptr_FeoA-like"/>
</dbReference>
<evidence type="ECO:0000256" key="1">
    <source>
        <dbReference type="ARBA" id="ARBA00023004"/>
    </source>
</evidence>
<proteinExistence type="predicted"/>
<reference evidence="3 4" key="1">
    <citation type="submission" date="2020-04" db="EMBL/GenBank/DDBJ databases">
        <authorList>
            <person name="Hitch T.C.A."/>
            <person name="Wylensek D."/>
            <person name="Clavel T."/>
        </authorList>
    </citation>
    <scope>NUCLEOTIDE SEQUENCE [LARGE SCALE GENOMIC DNA]</scope>
    <source>
        <strain evidence="3 4">WB01_D5_05</strain>
    </source>
</reference>
<evidence type="ECO:0000259" key="2">
    <source>
        <dbReference type="SMART" id="SM00899"/>
    </source>
</evidence>
<protein>
    <submittedName>
        <fullName evidence="3">Ferrous iron transport protein A</fullName>
    </submittedName>
</protein>
<dbReference type="InterPro" id="IPR052713">
    <property type="entry name" value="FeoA"/>
</dbReference>
<dbReference type="AlphaFoldDB" id="A0A848CUZ5"/>
<accession>A0A848CUZ5</accession>
<dbReference type="PANTHER" id="PTHR42954:SF2">
    <property type="entry name" value="FE(2+) TRANSPORT PROTEIN A"/>
    <property type="match status" value="1"/>
</dbReference>
<comment type="caution">
    <text evidence="3">The sequence shown here is derived from an EMBL/GenBank/DDBJ whole genome shotgun (WGS) entry which is preliminary data.</text>
</comment>
<evidence type="ECO:0000313" key="4">
    <source>
        <dbReference type="Proteomes" id="UP000561326"/>
    </source>
</evidence>
<name>A0A848CUZ5_ANEAE</name>